<keyword evidence="5" id="KW-0175">Coiled coil</keyword>
<feature type="transmembrane region" description="Helical" evidence="6">
    <location>
        <begin position="27"/>
        <end position="44"/>
    </location>
</feature>
<dbReference type="GO" id="GO:0016020">
    <property type="term" value="C:membrane"/>
    <property type="evidence" value="ECO:0007669"/>
    <property type="project" value="UniProtKB-SubCell"/>
</dbReference>
<dbReference type="Pfam" id="PF25917">
    <property type="entry name" value="BSH_RND"/>
    <property type="match status" value="1"/>
</dbReference>
<dbReference type="Proteomes" id="UP000696931">
    <property type="component" value="Unassembled WGS sequence"/>
</dbReference>
<dbReference type="InterPro" id="IPR058792">
    <property type="entry name" value="Beta-barrel_RND_2"/>
</dbReference>
<evidence type="ECO:0000256" key="3">
    <source>
        <dbReference type="ARBA" id="ARBA00022989"/>
    </source>
</evidence>
<name>A0A933S9T5_UNCEI</name>
<feature type="domain" description="Multidrug resistance protein MdtA-like alpha-helical hairpin" evidence="7">
    <location>
        <begin position="131"/>
        <end position="222"/>
    </location>
</feature>
<evidence type="ECO:0000313" key="11">
    <source>
        <dbReference type="Proteomes" id="UP000696931"/>
    </source>
</evidence>
<organism evidence="10 11">
    <name type="scientific">Eiseniibacteriota bacterium</name>
    <dbReference type="NCBI Taxonomy" id="2212470"/>
    <lineage>
        <taxon>Bacteria</taxon>
        <taxon>Candidatus Eiseniibacteriota</taxon>
    </lineage>
</organism>
<dbReference type="Gene3D" id="2.40.30.170">
    <property type="match status" value="1"/>
</dbReference>
<feature type="domain" description="Multidrug resistance protein MdtA-like barrel-sandwich hybrid" evidence="8">
    <location>
        <begin position="70"/>
        <end position="253"/>
    </location>
</feature>
<dbReference type="InterPro" id="IPR050739">
    <property type="entry name" value="MFP"/>
</dbReference>
<dbReference type="EMBL" id="JACRIW010000031">
    <property type="protein sequence ID" value="MBI5168602.1"/>
    <property type="molecule type" value="Genomic_DNA"/>
</dbReference>
<evidence type="ECO:0000259" key="7">
    <source>
        <dbReference type="Pfam" id="PF25876"/>
    </source>
</evidence>
<evidence type="ECO:0000259" key="8">
    <source>
        <dbReference type="Pfam" id="PF25917"/>
    </source>
</evidence>
<feature type="coiled-coil region" evidence="5">
    <location>
        <begin position="98"/>
        <end position="190"/>
    </location>
</feature>
<gene>
    <name evidence="10" type="ORF">HZA61_03850</name>
</gene>
<feature type="domain" description="CusB-like beta-barrel" evidence="9">
    <location>
        <begin position="260"/>
        <end position="301"/>
    </location>
</feature>
<dbReference type="InterPro" id="IPR058625">
    <property type="entry name" value="MdtA-like_BSH"/>
</dbReference>
<keyword evidence="2 6" id="KW-0812">Transmembrane</keyword>
<evidence type="ECO:0000256" key="6">
    <source>
        <dbReference type="SAM" id="Phobius"/>
    </source>
</evidence>
<dbReference type="PANTHER" id="PTHR30386">
    <property type="entry name" value="MEMBRANE FUSION SUBUNIT OF EMRAB-TOLC MULTIDRUG EFFLUX PUMP"/>
    <property type="match status" value="1"/>
</dbReference>
<dbReference type="Gene3D" id="2.40.50.100">
    <property type="match status" value="1"/>
</dbReference>
<keyword evidence="4 6" id="KW-0472">Membrane</keyword>
<evidence type="ECO:0000256" key="5">
    <source>
        <dbReference type="SAM" id="Coils"/>
    </source>
</evidence>
<dbReference type="SUPFAM" id="SSF111369">
    <property type="entry name" value="HlyD-like secretion proteins"/>
    <property type="match status" value="3"/>
</dbReference>
<dbReference type="AlphaFoldDB" id="A0A933S9T5"/>
<dbReference type="Pfam" id="PF25876">
    <property type="entry name" value="HH_MFP_RND"/>
    <property type="match status" value="1"/>
</dbReference>
<keyword evidence="3 6" id="KW-1133">Transmembrane helix</keyword>
<comment type="subcellular location">
    <subcellularLocation>
        <location evidence="1">Membrane</location>
        <topology evidence="1">Single-pass membrane protein</topology>
    </subcellularLocation>
</comment>
<sequence length="355" mass="36658">MSEAPETAPAAAAAAAAAPAAKPRANVAPIILGVAVLIAGLFGVQRWMWSRTHVETDNAQVEGSVVPALARVPGFVAEVAVKDNQHVNAGDLLVRIDDRELKAKLAQAEADLQAALANAGEKGRTGMMEAQLAAARAQVAQAEANAGRAASDVQRYTGLAARGVISKQQLDNARSASAAADAALQAARKQVLAAEAAVAGAGARLQAARAARDQAALQLTYARIVAPVTGVVSRKTVEAGQYLQPGQTTMAVVPSDGLHVVANLKETDIGDVRVGDPVRITVDAYRGRVVQGRVESLSPATGAKFSLLPPDNSTGNYTHVIQRIPVRIAVTSGLDAEHPLRPGMSVQIVVTTRAS</sequence>
<dbReference type="GO" id="GO:0055085">
    <property type="term" value="P:transmembrane transport"/>
    <property type="evidence" value="ECO:0007669"/>
    <property type="project" value="InterPro"/>
</dbReference>
<protein>
    <submittedName>
        <fullName evidence="10">HlyD family secretion protein</fullName>
    </submittedName>
</protein>
<evidence type="ECO:0000313" key="10">
    <source>
        <dbReference type="EMBL" id="MBI5168602.1"/>
    </source>
</evidence>
<accession>A0A933S9T5</accession>
<dbReference type="InterPro" id="IPR058624">
    <property type="entry name" value="MdtA-like_HH"/>
</dbReference>
<evidence type="ECO:0000256" key="1">
    <source>
        <dbReference type="ARBA" id="ARBA00004167"/>
    </source>
</evidence>
<evidence type="ECO:0000259" key="9">
    <source>
        <dbReference type="Pfam" id="PF25954"/>
    </source>
</evidence>
<dbReference type="Gene3D" id="1.10.287.470">
    <property type="entry name" value="Helix hairpin bin"/>
    <property type="match status" value="1"/>
</dbReference>
<dbReference type="PANTHER" id="PTHR30386:SF26">
    <property type="entry name" value="TRANSPORT PROTEIN COMB"/>
    <property type="match status" value="1"/>
</dbReference>
<evidence type="ECO:0000256" key="2">
    <source>
        <dbReference type="ARBA" id="ARBA00022692"/>
    </source>
</evidence>
<dbReference type="Pfam" id="PF25954">
    <property type="entry name" value="Beta-barrel_RND_2"/>
    <property type="match status" value="1"/>
</dbReference>
<reference evidence="10" key="1">
    <citation type="submission" date="2020-07" db="EMBL/GenBank/DDBJ databases">
        <title>Huge and variable diversity of episymbiotic CPR bacteria and DPANN archaea in groundwater ecosystems.</title>
        <authorList>
            <person name="He C.Y."/>
            <person name="Keren R."/>
            <person name="Whittaker M."/>
            <person name="Farag I.F."/>
            <person name="Doudna J."/>
            <person name="Cate J.H.D."/>
            <person name="Banfield J.F."/>
        </authorList>
    </citation>
    <scope>NUCLEOTIDE SEQUENCE</scope>
    <source>
        <strain evidence="10">NC_groundwater_1813_Pr3_B-0.1um_71_17</strain>
    </source>
</reference>
<evidence type="ECO:0000256" key="4">
    <source>
        <dbReference type="ARBA" id="ARBA00023136"/>
    </source>
</evidence>
<comment type="caution">
    <text evidence="10">The sequence shown here is derived from an EMBL/GenBank/DDBJ whole genome shotgun (WGS) entry which is preliminary data.</text>
</comment>
<proteinExistence type="predicted"/>